<dbReference type="KEGG" id="slac:SKTS_09370"/>
<protein>
    <recommendedName>
        <fullName evidence="3">Nitrogen fixation protein NifQ</fullName>
    </recommendedName>
</protein>
<proteinExistence type="predicted"/>
<dbReference type="AlphaFoldDB" id="A0A6F8VA83"/>
<evidence type="ECO:0000313" key="1">
    <source>
        <dbReference type="EMBL" id="BCB26051.1"/>
    </source>
</evidence>
<dbReference type="Proteomes" id="UP000502260">
    <property type="component" value="Chromosome"/>
</dbReference>
<evidence type="ECO:0008006" key="3">
    <source>
        <dbReference type="Google" id="ProtNLM"/>
    </source>
</evidence>
<name>A0A6F8VA83_9PROT</name>
<dbReference type="InterPro" id="IPR006975">
    <property type="entry name" value="NifQ"/>
</dbReference>
<keyword evidence="2" id="KW-1185">Reference proteome</keyword>
<dbReference type="GO" id="GO:0030151">
    <property type="term" value="F:molybdenum ion binding"/>
    <property type="evidence" value="ECO:0007669"/>
    <property type="project" value="InterPro"/>
</dbReference>
<sequence length="194" mass="21751">MEILSYEWLMAHAQNPDDQLTQAFAGVIHSSRRNKGLETPAMMGLREDRFASLMESYFPGALQNSGLRLSHGTAAPGCEALRGEEFGDLLDLLLEYRSTPDKESEWLAFAIATACMGDDHLYQDMGLPNRKILSDLLEAYFPSLFARNTGNMKWKKFFYKQLCDRAGVNACRAPSCQVCTDYFKCFGPEEGAAH</sequence>
<organism evidence="1 2">
    <name type="scientific">Sulfurimicrobium lacus</name>
    <dbReference type="NCBI Taxonomy" id="2715678"/>
    <lineage>
        <taxon>Bacteria</taxon>
        <taxon>Pseudomonadati</taxon>
        <taxon>Pseudomonadota</taxon>
        <taxon>Betaproteobacteria</taxon>
        <taxon>Nitrosomonadales</taxon>
        <taxon>Sulfuricellaceae</taxon>
        <taxon>Sulfurimicrobium</taxon>
    </lineage>
</organism>
<dbReference type="GO" id="GO:0009399">
    <property type="term" value="P:nitrogen fixation"/>
    <property type="evidence" value="ECO:0007669"/>
    <property type="project" value="InterPro"/>
</dbReference>
<reference evidence="2" key="1">
    <citation type="submission" date="2020-03" db="EMBL/GenBank/DDBJ databases">
        <title>Complete genome sequence of sulfur-oxidizing bacterium skT11.</title>
        <authorList>
            <person name="Kanda M."/>
            <person name="Kojima H."/>
            <person name="Fukui M."/>
        </authorList>
    </citation>
    <scope>NUCLEOTIDE SEQUENCE [LARGE SCALE GENOMIC DNA]</scope>
    <source>
        <strain evidence="2">skT11</strain>
    </source>
</reference>
<dbReference type="EMBL" id="AP022853">
    <property type="protein sequence ID" value="BCB26051.1"/>
    <property type="molecule type" value="Genomic_DNA"/>
</dbReference>
<dbReference type="Pfam" id="PF04891">
    <property type="entry name" value="NifQ"/>
    <property type="match status" value="1"/>
</dbReference>
<gene>
    <name evidence="1" type="ORF">SKTS_09370</name>
</gene>
<evidence type="ECO:0000313" key="2">
    <source>
        <dbReference type="Proteomes" id="UP000502260"/>
    </source>
</evidence>
<accession>A0A6F8VA83</accession>
<dbReference type="RefSeq" id="WP_173061111.1">
    <property type="nucleotide sequence ID" value="NZ_AP022853.1"/>
</dbReference>